<accession>A0AAD8W9H2</accession>
<organism evidence="4 5">
    <name type="scientific">Lolium multiflorum</name>
    <name type="common">Italian ryegrass</name>
    <name type="synonym">Lolium perenne subsp. multiflorum</name>
    <dbReference type="NCBI Taxonomy" id="4521"/>
    <lineage>
        <taxon>Eukaryota</taxon>
        <taxon>Viridiplantae</taxon>
        <taxon>Streptophyta</taxon>
        <taxon>Embryophyta</taxon>
        <taxon>Tracheophyta</taxon>
        <taxon>Spermatophyta</taxon>
        <taxon>Magnoliopsida</taxon>
        <taxon>Liliopsida</taxon>
        <taxon>Poales</taxon>
        <taxon>Poaceae</taxon>
        <taxon>BOP clade</taxon>
        <taxon>Pooideae</taxon>
        <taxon>Poodae</taxon>
        <taxon>Poeae</taxon>
        <taxon>Poeae Chloroplast Group 2 (Poeae type)</taxon>
        <taxon>Loliodinae</taxon>
        <taxon>Loliinae</taxon>
        <taxon>Lolium</taxon>
    </lineage>
</organism>
<evidence type="ECO:0000256" key="2">
    <source>
        <dbReference type="ARBA" id="ARBA00023163"/>
    </source>
</evidence>
<comment type="caution">
    <text evidence="3">Lacks conserved residue(s) required for the propagation of feature annotation.</text>
</comment>
<comment type="similarity">
    <text evidence="3">Belongs to the GRAS family.</text>
</comment>
<dbReference type="EMBL" id="JAUUTY010000004">
    <property type="protein sequence ID" value="KAK1647045.1"/>
    <property type="molecule type" value="Genomic_DNA"/>
</dbReference>
<gene>
    <name evidence="4" type="ORF">QYE76_064850</name>
</gene>
<feature type="region of interest" description="SAW" evidence="3">
    <location>
        <begin position="399"/>
        <end position="466"/>
    </location>
</feature>
<feature type="region of interest" description="Leucine repeat II (LRII)" evidence="3">
    <location>
        <begin position="257"/>
        <end position="289"/>
    </location>
</feature>
<keyword evidence="5" id="KW-1185">Reference proteome</keyword>
<dbReference type="PANTHER" id="PTHR31636">
    <property type="entry name" value="OSJNBA0084A10.13 PROTEIN-RELATED"/>
    <property type="match status" value="1"/>
</dbReference>
<feature type="short sequence motif" description="VHIID" evidence="3">
    <location>
        <begin position="211"/>
        <end position="215"/>
    </location>
</feature>
<sequence length="468" mass="51297">METMSYPCSPLLSFPTHEENSFFPWSPQVALHENATIQVDHSTDQQQDNEFLDTMDQDYVGGWHHQDASDVGVFLDCDERILGQESGNLAAIQEELMEENSLTDLLLTGAEAVEAGDSALASAVFSRLDGLLPGIPDNASASSFDRLADHFAQGLRSRISSASVRCSLPEPLPSDRMSAQQIIQELSPFAKFAHFTANQAILDATKGDTDVHVVDLNIGEGIQWPSFMSDLARHGGISFHLTVVTTDADYRGDIHHESARRLSEFAHSLNLPFQYSSFCIHSDEDLHAFSKSCKGPVIFSCDTTSMPYKSMSKLQALLPACVKILRPKLVVIVEEELVRIGKEASVCNASFVDFFFEALHHFTTVFESLGSCFGGGNQGVCMRLVEREMVGPRIQDFVGQYGSVTVEASTPGVLERYGACELSGCNVAQARMLVGLFNRGFGVVLEKGRLALCWKSRPLTSVSVWAPI</sequence>
<feature type="region of interest" description="VHIID" evidence="3">
    <location>
        <begin position="180"/>
        <end position="245"/>
    </location>
</feature>
<comment type="caution">
    <text evidence="4">The sequence shown here is derived from an EMBL/GenBank/DDBJ whole genome shotgun (WGS) entry which is preliminary data.</text>
</comment>
<evidence type="ECO:0000313" key="4">
    <source>
        <dbReference type="EMBL" id="KAK1647045.1"/>
    </source>
</evidence>
<keyword evidence="2" id="KW-0804">Transcription</keyword>
<dbReference type="Proteomes" id="UP001231189">
    <property type="component" value="Unassembled WGS sequence"/>
</dbReference>
<reference evidence="4" key="1">
    <citation type="submission" date="2023-07" db="EMBL/GenBank/DDBJ databases">
        <title>A chromosome-level genome assembly of Lolium multiflorum.</title>
        <authorList>
            <person name="Chen Y."/>
            <person name="Copetti D."/>
            <person name="Kolliker R."/>
            <person name="Studer B."/>
        </authorList>
    </citation>
    <scope>NUCLEOTIDE SEQUENCE</scope>
    <source>
        <strain evidence="4">02402/16</strain>
        <tissue evidence="4">Leaf</tissue>
    </source>
</reference>
<evidence type="ECO:0000256" key="1">
    <source>
        <dbReference type="ARBA" id="ARBA00023015"/>
    </source>
</evidence>
<protein>
    <recommendedName>
        <fullName evidence="6">Nodulation signaling pathway 2-like protein</fullName>
    </recommendedName>
</protein>
<dbReference type="AlphaFoldDB" id="A0AAD8W9H2"/>
<evidence type="ECO:0000313" key="5">
    <source>
        <dbReference type="Proteomes" id="UP001231189"/>
    </source>
</evidence>
<evidence type="ECO:0008006" key="6">
    <source>
        <dbReference type="Google" id="ProtNLM"/>
    </source>
</evidence>
<dbReference type="PROSITE" id="PS50985">
    <property type="entry name" value="GRAS"/>
    <property type="match status" value="1"/>
</dbReference>
<dbReference type="InterPro" id="IPR005202">
    <property type="entry name" value="TF_GRAS"/>
</dbReference>
<proteinExistence type="inferred from homology"/>
<evidence type="ECO:0000256" key="3">
    <source>
        <dbReference type="PROSITE-ProRule" id="PRU01191"/>
    </source>
</evidence>
<keyword evidence="1" id="KW-0805">Transcription regulation</keyword>
<dbReference type="Pfam" id="PF03514">
    <property type="entry name" value="GRAS"/>
    <property type="match status" value="1"/>
</dbReference>
<name>A0AAD8W9H2_LOLMU</name>